<protein>
    <recommendedName>
        <fullName evidence="4">C2H2-type domain-containing protein</fullName>
    </recommendedName>
</protein>
<reference evidence="2" key="2">
    <citation type="submission" date="2023-05" db="EMBL/GenBank/DDBJ databases">
        <authorList>
            <consortium name="Lawrence Berkeley National Laboratory"/>
            <person name="Steindorff A."/>
            <person name="Hensen N."/>
            <person name="Bonometti L."/>
            <person name="Westerberg I."/>
            <person name="Brannstrom I.O."/>
            <person name="Guillou S."/>
            <person name="Cros-Aarteil S."/>
            <person name="Calhoun S."/>
            <person name="Haridas S."/>
            <person name="Kuo A."/>
            <person name="Mondo S."/>
            <person name="Pangilinan J."/>
            <person name="Riley R."/>
            <person name="Labutti K."/>
            <person name="Andreopoulos B."/>
            <person name="Lipzen A."/>
            <person name="Chen C."/>
            <person name="Yanf M."/>
            <person name="Daum C."/>
            <person name="Ng V."/>
            <person name="Clum A."/>
            <person name="Ohm R."/>
            <person name="Martin F."/>
            <person name="Silar P."/>
            <person name="Natvig D."/>
            <person name="Lalanne C."/>
            <person name="Gautier V."/>
            <person name="Ament-Velasquez S.L."/>
            <person name="Kruys A."/>
            <person name="Hutchinson M.I."/>
            <person name="Powell A.J."/>
            <person name="Barry K."/>
            <person name="Miller A.N."/>
            <person name="Grigoriev I.V."/>
            <person name="Debuchy R."/>
            <person name="Gladieux P."/>
            <person name="Thoren M.H."/>
            <person name="Johannesson H."/>
        </authorList>
    </citation>
    <scope>NUCLEOTIDE SEQUENCE</scope>
    <source>
        <strain evidence="2">PSN293</strain>
    </source>
</reference>
<evidence type="ECO:0000256" key="1">
    <source>
        <dbReference type="SAM" id="MobiDB-lite"/>
    </source>
</evidence>
<reference evidence="2" key="1">
    <citation type="journal article" date="2023" name="Mol. Phylogenet. Evol.">
        <title>Genome-scale phylogeny and comparative genomics of the fungal order Sordariales.</title>
        <authorList>
            <person name="Hensen N."/>
            <person name="Bonometti L."/>
            <person name="Westerberg I."/>
            <person name="Brannstrom I.O."/>
            <person name="Guillou S."/>
            <person name="Cros-Aarteil S."/>
            <person name="Calhoun S."/>
            <person name="Haridas S."/>
            <person name="Kuo A."/>
            <person name="Mondo S."/>
            <person name="Pangilinan J."/>
            <person name="Riley R."/>
            <person name="LaButti K."/>
            <person name="Andreopoulos B."/>
            <person name="Lipzen A."/>
            <person name="Chen C."/>
            <person name="Yan M."/>
            <person name="Daum C."/>
            <person name="Ng V."/>
            <person name="Clum A."/>
            <person name="Steindorff A."/>
            <person name="Ohm R.A."/>
            <person name="Martin F."/>
            <person name="Silar P."/>
            <person name="Natvig D.O."/>
            <person name="Lalanne C."/>
            <person name="Gautier V."/>
            <person name="Ament-Velasquez S.L."/>
            <person name="Kruys A."/>
            <person name="Hutchinson M.I."/>
            <person name="Powell A.J."/>
            <person name="Barry K."/>
            <person name="Miller A.N."/>
            <person name="Grigoriev I.V."/>
            <person name="Debuchy R."/>
            <person name="Gladieux P."/>
            <person name="Hiltunen Thoren M."/>
            <person name="Johannesson H."/>
        </authorList>
    </citation>
    <scope>NUCLEOTIDE SEQUENCE</scope>
    <source>
        <strain evidence="2">PSN293</strain>
    </source>
</reference>
<dbReference type="EMBL" id="MU858292">
    <property type="protein sequence ID" value="KAK4207482.1"/>
    <property type="molecule type" value="Genomic_DNA"/>
</dbReference>
<proteinExistence type="predicted"/>
<dbReference type="AlphaFoldDB" id="A0AAN6XZQ2"/>
<dbReference type="Proteomes" id="UP001301769">
    <property type="component" value="Unassembled WGS sequence"/>
</dbReference>
<name>A0AAN6XZQ2_9PEZI</name>
<feature type="region of interest" description="Disordered" evidence="1">
    <location>
        <begin position="391"/>
        <end position="412"/>
    </location>
</feature>
<keyword evidence="3" id="KW-1185">Reference proteome</keyword>
<sequence>MIISSLSFYVRFVPCQTICLLTFILARALHDDAFETSFASFAEILQRPNLEDVDHISLKWKPEFQNKKIFPLTYHHYWELWTRTWFVAGTRNSVRPFTSKIQALIRICSRLAVERDRKAYFDEVDRLRASGISTINLPVVSPNPVRHVHSNSVTAAVHIGRLLHPGDRPPELTQTVGGLLVSFLASRFAEVEDRAPTITPPPPPPPDTETGSRCLLCPAEVMVTFSRRSNLSRHHASQHLPQSFQQVFPCPECRQQGMEDYYVVGPQDWSSHVERVYGLIHTPNLRQPAPGKQPKSSKERSVRCLICEMSLFPGGCFSRHVNKTHSVLFKEPFPCPECSRGGVEKIITSFSAWLDHTSSVHGHDGTTGDLITWQAIPPREAKGKRKIDVFAHDGDVPKPTVKRRSTRLGSQD</sequence>
<accession>A0AAN6XZQ2</accession>
<evidence type="ECO:0000313" key="2">
    <source>
        <dbReference type="EMBL" id="KAK4207482.1"/>
    </source>
</evidence>
<comment type="caution">
    <text evidence="2">The sequence shown here is derived from an EMBL/GenBank/DDBJ whole genome shotgun (WGS) entry which is preliminary data.</text>
</comment>
<evidence type="ECO:0000313" key="3">
    <source>
        <dbReference type="Proteomes" id="UP001301769"/>
    </source>
</evidence>
<organism evidence="2 3">
    <name type="scientific">Rhypophila decipiens</name>
    <dbReference type="NCBI Taxonomy" id="261697"/>
    <lineage>
        <taxon>Eukaryota</taxon>
        <taxon>Fungi</taxon>
        <taxon>Dikarya</taxon>
        <taxon>Ascomycota</taxon>
        <taxon>Pezizomycotina</taxon>
        <taxon>Sordariomycetes</taxon>
        <taxon>Sordariomycetidae</taxon>
        <taxon>Sordariales</taxon>
        <taxon>Naviculisporaceae</taxon>
        <taxon>Rhypophila</taxon>
    </lineage>
</organism>
<gene>
    <name evidence="2" type="ORF">QBC37DRAFT_93126</name>
</gene>
<evidence type="ECO:0008006" key="4">
    <source>
        <dbReference type="Google" id="ProtNLM"/>
    </source>
</evidence>